<reference evidence="2 3" key="1">
    <citation type="journal article" date="2019" name="Commun. Biol.">
        <title>The bagworm genome reveals a unique fibroin gene that provides high tensile strength.</title>
        <authorList>
            <person name="Kono N."/>
            <person name="Nakamura H."/>
            <person name="Ohtoshi R."/>
            <person name="Tomita M."/>
            <person name="Numata K."/>
            <person name="Arakawa K."/>
        </authorList>
    </citation>
    <scope>NUCLEOTIDE SEQUENCE [LARGE SCALE GENOMIC DNA]</scope>
</reference>
<dbReference type="AlphaFoldDB" id="A0A4C1VX20"/>
<dbReference type="EMBL" id="BGZK01000417">
    <property type="protein sequence ID" value="GBP42385.1"/>
    <property type="molecule type" value="Genomic_DNA"/>
</dbReference>
<evidence type="ECO:0000256" key="1">
    <source>
        <dbReference type="SAM" id="MobiDB-lite"/>
    </source>
</evidence>
<accession>A0A4C1VX20</accession>
<organism evidence="2 3">
    <name type="scientific">Eumeta variegata</name>
    <name type="common">Bagworm moth</name>
    <name type="synonym">Eumeta japonica</name>
    <dbReference type="NCBI Taxonomy" id="151549"/>
    <lineage>
        <taxon>Eukaryota</taxon>
        <taxon>Metazoa</taxon>
        <taxon>Ecdysozoa</taxon>
        <taxon>Arthropoda</taxon>
        <taxon>Hexapoda</taxon>
        <taxon>Insecta</taxon>
        <taxon>Pterygota</taxon>
        <taxon>Neoptera</taxon>
        <taxon>Endopterygota</taxon>
        <taxon>Lepidoptera</taxon>
        <taxon>Glossata</taxon>
        <taxon>Ditrysia</taxon>
        <taxon>Tineoidea</taxon>
        <taxon>Psychidae</taxon>
        <taxon>Oiketicinae</taxon>
        <taxon>Eumeta</taxon>
    </lineage>
</organism>
<sequence length="111" mass="12391">MTWACMPKLCKSQLSRVAQRPLLWPGATRAPPIAVLTINIGVVMPVMTPCAGSGLTTKIDLEPVLTEPRTRDSPDSKLPNQLNEEHTTSYIIHRVIIYDEANHRHCTLEAY</sequence>
<evidence type="ECO:0000313" key="3">
    <source>
        <dbReference type="Proteomes" id="UP000299102"/>
    </source>
</evidence>
<gene>
    <name evidence="2" type="ORF">EVAR_30018_1</name>
</gene>
<proteinExistence type="predicted"/>
<evidence type="ECO:0000313" key="2">
    <source>
        <dbReference type="EMBL" id="GBP42385.1"/>
    </source>
</evidence>
<comment type="caution">
    <text evidence="2">The sequence shown here is derived from an EMBL/GenBank/DDBJ whole genome shotgun (WGS) entry which is preliminary data.</text>
</comment>
<dbReference type="Proteomes" id="UP000299102">
    <property type="component" value="Unassembled WGS sequence"/>
</dbReference>
<name>A0A4C1VX20_EUMVA</name>
<keyword evidence="3" id="KW-1185">Reference proteome</keyword>
<protein>
    <submittedName>
        <fullName evidence="2">Uncharacterized protein</fullName>
    </submittedName>
</protein>
<feature type="region of interest" description="Disordered" evidence="1">
    <location>
        <begin position="62"/>
        <end position="83"/>
    </location>
</feature>